<dbReference type="InterPro" id="IPR001734">
    <property type="entry name" value="Na/solute_symporter"/>
</dbReference>
<evidence type="ECO:0000256" key="7">
    <source>
        <dbReference type="RuleBase" id="RU362091"/>
    </source>
</evidence>
<dbReference type="AlphaFoldDB" id="A0A7V2ZKM7"/>
<gene>
    <name evidence="9" type="ORF">ENS31_09075</name>
</gene>
<feature type="transmembrane region" description="Helical" evidence="8">
    <location>
        <begin position="40"/>
        <end position="61"/>
    </location>
</feature>
<sequence>MITIDYIIVFVFLIGMFYVGSIFYKWVGSSDDFYLAGRQLTPFILAAVLAATNVNLYSFVGQAGIAYKEGIQIIWQTWTGNMAMVISGLFVIPIFRRLRIRTIPEFLEKRYSKGVRTFVAFIWILRLTFWLGVVLYTAVIAAQTISGLTSFTAWVLIFSVVVIIYTILGGMWSVAFTDVIQFVLMLGGALILLPLAMSAVGWFPAMQSKLPEGALTLVKETGTYNWKFILAIFLLGIEWACVDQGLLQRAFGAESTRSVAKGLVLAGIITTPFALLWNLPGLAARILYPDLANADSAVPILIANLIPNIVLGLVVVGLLSSQLSTISGNLNGVATIFASDVYENVINRKATDKDVLKIARIITLLTGVGMVLFAYLVPILGGAVNAYLTIIAIMDMPLFVIAVIYGLLWKRVNWQGAVSGYISGAISGIIGQFFFGLDFNITTFITAGTTLIVTPIISLLTKEESNEKIEAIWKARIISDEEIANNNVYNIFPKTISGKLSLSVFLLGLIIFLIGVFMGSGGSSAASVVAVTGMIIYFVGGLLRAYTN</sequence>
<proteinExistence type="inferred from homology"/>
<evidence type="ECO:0000256" key="3">
    <source>
        <dbReference type="ARBA" id="ARBA00022448"/>
    </source>
</evidence>
<name>A0A7V2ZKM7_9BACT</name>
<feature type="transmembrane region" description="Helical" evidence="8">
    <location>
        <begin position="386"/>
        <end position="409"/>
    </location>
</feature>
<feature type="transmembrane region" description="Helical" evidence="8">
    <location>
        <begin position="73"/>
        <end position="95"/>
    </location>
</feature>
<evidence type="ECO:0000256" key="2">
    <source>
        <dbReference type="ARBA" id="ARBA00006434"/>
    </source>
</evidence>
<feature type="transmembrane region" description="Helical" evidence="8">
    <location>
        <begin position="358"/>
        <end position="380"/>
    </location>
</feature>
<feature type="transmembrane region" description="Helical" evidence="8">
    <location>
        <begin position="182"/>
        <end position="204"/>
    </location>
</feature>
<comment type="similarity">
    <text evidence="2 7">Belongs to the sodium:solute symporter (SSF) (TC 2.A.21) family.</text>
</comment>
<keyword evidence="4 8" id="KW-0812">Transmembrane</keyword>
<dbReference type="InterPro" id="IPR050277">
    <property type="entry name" value="Sodium:Solute_Symporter"/>
</dbReference>
<organism evidence="9">
    <name type="scientific">Ignavibacterium album</name>
    <dbReference type="NCBI Taxonomy" id="591197"/>
    <lineage>
        <taxon>Bacteria</taxon>
        <taxon>Pseudomonadati</taxon>
        <taxon>Ignavibacteriota</taxon>
        <taxon>Ignavibacteria</taxon>
        <taxon>Ignavibacteriales</taxon>
        <taxon>Ignavibacteriaceae</taxon>
        <taxon>Ignavibacterium</taxon>
    </lineage>
</organism>
<dbReference type="PANTHER" id="PTHR48086:SF7">
    <property type="entry name" value="SODIUM-SOLUTE SYMPORTER-RELATED"/>
    <property type="match status" value="1"/>
</dbReference>
<feature type="transmembrane region" description="Helical" evidence="8">
    <location>
        <begin position="525"/>
        <end position="546"/>
    </location>
</feature>
<dbReference type="PROSITE" id="PS50283">
    <property type="entry name" value="NA_SOLUT_SYMP_3"/>
    <property type="match status" value="1"/>
</dbReference>
<dbReference type="RefSeq" id="WP_304147421.1">
    <property type="nucleotide sequence ID" value="NZ_JAOAIE010000109.1"/>
</dbReference>
<dbReference type="InterPro" id="IPR038377">
    <property type="entry name" value="Na/Glc_symporter_sf"/>
</dbReference>
<comment type="subcellular location">
    <subcellularLocation>
        <location evidence="1">Membrane</location>
        <topology evidence="1">Multi-pass membrane protein</topology>
    </subcellularLocation>
</comment>
<dbReference type="Gene3D" id="1.20.1730.10">
    <property type="entry name" value="Sodium/glucose cotransporter"/>
    <property type="match status" value="1"/>
</dbReference>
<dbReference type="Pfam" id="PF00474">
    <property type="entry name" value="SSF"/>
    <property type="match status" value="1"/>
</dbReference>
<feature type="transmembrane region" description="Helical" evidence="8">
    <location>
        <begin position="263"/>
        <end position="288"/>
    </location>
</feature>
<feature type="transmembrane region" description="Helical" evidence="8">
    <location>
        <begin position="441"/>
        <end position="460"/>
    </location>
</feature>
<feature type="transmembrane region" description="Helical" evidence="8">
    <location>
        <begin position="416"/>
        <end position="435"/>
    </location>
</feature>
<keyword evidence="3" id="KW-0813">Transport</keyword>
<keyword evidence="5 8" id="KW-1133">Transmembrane helix</keyword>
<dbReference type="GO" id="GO:0022857">
    <property type="term" value="F:transmembrane transporter activity"/>
    <property type="evidence" value="ECO:0007669"/>
    <property type="project" value="InterPro"/>
</dbReference>
<comment type="caution">
    <text evidence="9">The sequence shown here is derived from an EMBL/GenBank/DDBJ whole genome shotgun (WGS) entry which is preliminary data.</text>
</comment>
<feature type="transmembrane region" description="Helical" evidence="8">
    <location>
        <begin position="224"/>
        <end position="242"/>
    </location>
</feature>
<protein>
    <submittedName>
        <fullName evidence="9">Sodium:solute symporter family protein</fullName>
    </submittedName>
</protein>
<feature type="transmembrane region" description="Helical" evidence="8">
    <location>
        <begin position="300"/>
        <end position="319"/>
    </location>
</feature>
<evidence type="ECO:0000313" key="9">
    <source>
        <dbReference type="EMBL" id="HFI91660.1"/>
    </source>
</evidence>
<evidence type="ECO:0000256" key="6">
    <source>
        <dbReference type="ARBA" id="ARBA00023136"/>
    </source>
</evidence>
<dbReference type="CDD" id="cd10322">
    <property type="entry name" value="SLC5sbd"/>
    <property type="match status" value="1"/>
</dbReference>
<feature type="transmembrane region" description="Helical" evidence="8">
    <location>
        <begin position="500"/>
        <end position="519"/>
    </location>
</feature>
<evidence type="ECO:0000256" key="8">
    <source>
        <dbReference type="SAM" id="Phobius"/>
    </source>
</evidence>
<feature type="transmembrane region" description="Helical" evidence="8">
    <location>
        <begin position="151"/>
        <end position="175"/>
    </location>
</feature>
<accession>A0A7V2ZKM7</accession>
<dbReference type="NCBIfam" id="TIGR00813">
    <property type="entry name" value="sss"/>
    <property type="match status" value="1"/>
</dbReference>
<reference evidence="9" key="1">
    <citation type="journal article" date="2020" name="mSystems">
        <title>Genome- and Community-Level Interaction Insights into Carbon Utilization and Element Cycling Functions of Hydrothermarchaeota in Hydrothermal Sediment.</title>
        <authorList>
            <person name="Zhou Z."/>
            <person name="Liu Y."/>
            <person name="Xu W."/>
            <person name="Pan J."/>
            <person name="Luo Z.H."/>
            <person name="Li M."/>
        </authorList>
    </citation>
    <scope>NUCLEOTIDE SEQUENCE [LARGE SCALE GENOMIC DNA]</scope>
    <source>
        <strain evidence="9">SpSt-479</strain>
    </source>
</reference>
<dbReference type="GO" id="GO:0005886">
    <property type="term" value="C:plasma membrane"/>
    <property type="evidence" value="ECO:0007669"/>
    <property type="project" value="TreeGrafter"/>
</dbReference>
<feature type="transmembrane region" description="Helical" evidence="8">
    <location>
        <begin position="115"/>
        <end position="139"/>
    </location>
</feature>
<dbReference type="EMBL" id="DSUJ01000008">
    <property type="protein sequence ID" value="HFI91660.1"/>
    <property type="molecule type" value="Genomic_DNA"/>
</dbReference>
<dbReference type="PANTHER" id="PTHR48086">
    <property type="entry name" value="SODIUM/PROLINE SYMPORTER-RELATED"/>
    <property type="match status" value="1"/>
</dbReference>
<feature type="transmembrane region" description="Helical" evidence="8">
    <location>
        <begin position="6"/>
        <end position="28"/>
    </location>
</feature>
<evidence type="ECO:0000256" key="4">
    <source>
        <dbReference type="ARBA" id="ARBA00022692"/>
    </source>
</evidence>
<keyword evidence="6 8" id="KW-0472">Membrane</keyword>
<evidence type="ECO:0000256" key="5">
    <source>
        <dbReference type="ARBA" id="ARBA00022989"/>
    </source>
</evidence>
<evidence type="ECO:0000256" key="1">
    <source>
        <dbReference type="ARBA" id="ARBA00004141"/>
    </source>
</evidence>